<dbReference type="RefSeq" id="WP_169516265.1">
    <property type="nucleotide sequence ID" value="NZ_JBIAZU010000002.1"/>
</dbReference>
<evidence type="ECO:0000313" key="5">
    <source>
        <dbReference type="EMBL" id="MFF5290356.1"/>
    </source>
</evidence>
<dbReference type="SUPFAM" id="SSF89372">
    <property type="entry name" value="Fucose-specific lectin"/>
    <property type="match status" value="1"/>
</dbReference>
<evidence type="ECO:0000259" key="4">
    <source>
        <dbReference type="Pfam" id="PF26607"/>
    </source>
</evidence>
<protein>
    <submittedName>
        <fullName evidence="5">PIG-L family deacetylase</fullName>
    </submittedName>
</protein>
<feature type="region of interest" description="Disordered" evidence="2">
    <location>
        <begin position="223"/>
        <end position="242"/>
    </location>
</feature>
<dbReference type="Pfam" id="PF02585">
    <property type="entry name" value="PIG-L"/>
    <property type="match status" value="1"/>
</dbReference>
<reference evidence="5 6" key="1">
    <citation type="submission" date="2024-10" db="EMBL/GenBank/DDBJ databases">
        <title>The Natural Products Discovery Center: Release of the First 8490 Sequenced Strains for Exploring Actinobacteria Biosynthetic Diversity.</title>
        <authorList>
            <person name="Kalkreuter E."/>
            <person name="Kautsar S.A."/>
            <person name="Yang D."/>
            <person name="Bader C.D."/>
            <person name="Teijaro C.N."/>
            <person name="Fluegel L."/>
            <person name="Davis C.M."/>
            <person name="Simpson J.R."/>
            <person name="Lauterbach L."/>
            <person name="Steele A.D."/>
            <person name="Gui C."/>
            <person name="Meng S."/>
            <person name="Li G."/>
            <person name="Viehrig K."/>
            <person name="Ye F."/>
            <person name="Su P."/>
            <person name="Kiefer A.F."/>
            <person name="Nichols A."/>
            <person name="Cepeda A.J."/>
            <person name="Yan W."/>
            <person name="Fan B."/>
            <person name="Jiang Y."/>
            <person name="Adhikari A."/>
            <person name="Zheng C.-J."/>
            <person name="Schuster L."/>
            <person name="Cowan T.M."/>
            <person name="Smanski M.J."/>
            <person name="Chevrette M.G."/>
            <person name="De Carvalho L.P.S."/>
            <person name="Shen B."/>
        </authorList>
    </citation>
    <scope>NUCLEOTIDE SEQUENCE [LARGE SCALE GENOMIC DNA]</scope>
    <source>
        <strain evidence="5 6">NPDC000087</strain>
    </source>
</reference>
<feature type="compositionally biased region" description="Basic and acidic residues" evidence="2">
    <location>
        <begin position="223"/>
        <end position="235"/>
    </location>
</feature>
<dbReference type="InterPro" id="IPR003737">
    <property type="entry name" value="GlcNAc_PI_deacetylase-related"/>
</dbReference>
<evidence type="ECO:0000256" key="1">
    <source>
        <dbReference type="ARBA" id="ARBA00022833"/>
    </source>
</evidence>
<dbReference type="Gene3D" id="3.40.50.10320">
    <property type="entry name" value="LmbE-like"/>
    <property type="match status" value="1"/>
</dbReference>
<keyword evidence="3" id="KW-0732">Signal</keyword>
<accession>A0ABW6WDU6</accession>
<keyword evidence="6" id="KW-1185">Reference proteome</keyword>
<dbReference type="PANTHER" id="PTHR12993:SF11">
    <property type="entry name" value="N-ACETYLGLUCOSAMINYL-PHOSPHATIDYLINOSITOL DE-N-ACETYLASE"/>
    <property type="match status" value="1"/>
</dbReference>
<dbReference type="InterPro" id="IPR058502">
    <property type="entry name" value="PLL-like_beta-prop"/>
</dbReference>
<evidence type="ECO:0000256" key="2">
    <source>
        <dbReference type="SAM" id="MobiDB-lite"/>
    </source>
</evidence>
<evidence type="ECO:0000256" key="3">
    <source>
        <dbReference type="SAM" id="SignalP"/>
    </source>
</evidence>
<sequence>MTRRRLLGAGGLVAAGLSGAAFGAQHLLGKKAEPARPRHLNITAHPDDDLYFFNPDLQQEIKAGVEVLSICLTTGEADGRNFPSGDSRIKDQPVRFHEYAAARQHGLRSAYARMAAGDADSPWKRELVTARTGAPMEVATLIAEPRIRLVFLDLWNEADKDPGYAASNVRLLWSGEAQKLHTMQPAGSPMQAGYTHSRQSLLDTLVELITDFKPDCVRLMDPDPDFQVHDADHPQNSDSGDYSDNADHTAAGLFGWAALQEHWRRGGGGVADSYRGYYNQRWPQNLSEDAYKQKLDLLATYGGLDGRPCTDPIGCGDLKLGNRAASRQYGWSTTHRYGSSATWVHPAQDGRLNVFAVQGGRVVRWAEETPGAGKWASADVPGGGDLLPHLAVNRNAAGGLQVFGVRMVLDADPGKQARELVTIGQTAGGDGFGDWTGLGNPHDGERNPARRRRVGMPAVGRYADGRLALFVRNGGTGLSCRIQAADGTWRPWSDLGGSDTQDGLSVVTTASGLVEVYAAIHGGVLRWFQETAAGPWRRQTVKVTPPAAPPTVLTGPGGRLTMLVREGTSTEVLAYGESSSGVWNLDPQRLRSEGGFGTVAGAQGLIASRNKHGTVSVRFTADKAWAKAGLGVFHSPAVALDSRQRPVVVALDRDGQPRARRWVAGKWSSERFPSAARRK</sequence>
<feature type="chain" id="PRO_5046913370" evidence="3">
    <location>
        <begin position="24"/>
        <end position="679"/>
    </location>
</feature>
<feature type="signal peptide" evidence="3">
    <location>
        <begin position="1"/>
        <end position="23"/>
    </location>
</feature>
<dbReference type="Gene3D" id="2.120.10.70">
    <property type="entry name" value="Fucose-specific lectin"/>
    <property type="match status" value="1"/>
</dbReference>
<keyword evidence="1" id="KW-0862">Zinc</keyword>
<dbReference type="Proteomes" id="UP001602245">
    <property type="component" value="Unassembled WGS sequence"/>
</dbReference>
<evidence type="ECO:0000313" key="6">
    <source>
        <dbReference type="Proteomes" id="UP001602245"/>
    </source>
</evidence>
<dbReference type="Pfam" id="PF26607">
    <property type="entry name" value="DUF8189"/>
    <property type="match status" value="1"/>
</dbReference>
<dbReference type="EMBL" id="JBIAZU010000002">
    <property type="protein sequence ID" value="MFF5290356.1"/>
    <property type="molecule type" value="Genomic_DNA"/>
</dbReference>
<comment type="caution">
    <text evidence="5">The sequence shown here is derived from an EMBL/GenBank/DDBJ whole genome shotgun (WGS) entry which is preliminary data.</text>
</comment>
<dbReference type="SUPFAM" id="SSF102588">
    <property type="entry name" value="LmbE-like"/>
    <property type="match status" value="1"/>
</dbReference>
<dbReference type="PANTHER" id="PTHR12993">
    <property type="entry name" value="N-ACETYLGLUCOSAMINYL-PHOSPHATIDYLINOSITOL DE-N-ACETYLASE-RELATED"/>
    <property type="match status" value="1"/>
</dbReference>
<organism evidence="5 6">
    <name type="scientific">Paractinoplanes globisporus</name>
    <dbReference type="NCBI Taxonomy" id="113565"/>
    <lineage>
        <taxon>Bacteria</taxon>
        <taxon>Bacillati</taxon>
        <taxon>Actinomycetota</taxon>
        <taxon>Actinomycetes</taxon>
        <taxon>Micromonosporales</taxon>
        <taxon>Micromonosporaceae</taxon>
        <taxon>Paractinoplanes</taxon>
    </lineage>
</organism>
<gene>
    <name evidence="5" type="ORF">ACFY35_12990</name>
</gene>
<proteinExistence type="predicted"/>
<name>A0ABW6WDU6_9ACTN</name>
<feature type="domain" description="PLL-like beta propeller" evidence="4">
    <location>
        <begin position="331"/>
        <end position="567"/>
    </location>
</feature>
<dbReference type="InterPro" id="IPR024078">
    <property type="entry name" value="LmbE-like_dom_sf"/>
</dbReference>